<gene>
    <name evidence="20" type="primary">LOC104596702</name>
</gene>
<feature type="disulfide bond" evidence="17">
    <location>
        <begin position="251"/>
        <end position="268"/>
    </location>
</feature>
<evidence type="ECO:0000313" key="19">
    <source>
        <dbReference type="Proteomes" id="UP000189703"/>
    </source>
</evidence>
<dbReference type="InterPro" id="IPR049883">
    <property type="entry name" value="NOTCH1_EGF-like"/>
</dbReference>
<accession>A0A1U7ZQ08</accession>
<dbReference type="SUPFAM" id="SSF56112">
    <property type="entry name" value="Protein kinase-like (PK-like)"/>
    <property type="match status" value="1"/>
</dbReference>
<dbReference type="CDD" id="cd14066">
    <property type="entry name" value="STKc_IRAK"/>
    <property type="match status" value="1"/>
</dbReference>
<evidence type="ECO:0000256" key="15">
    <source>
        <dbReference type="ARBA" id="ARBA00023180"/>
    </source>
</evidence>
<dbReference type="Pfam" id="PF07714">
    <property type="entry name" value="PK_Tyr_Ser-Thr"/>
    <property type="match status" value="1"/>
</dbReference>
<keyword evidence="11 18" id="KW-0067">ATP-binding</keyword>
<keyword evidence="9 18" id="KW-0547">Nucleotide-binding</keyword>
<keyword evidence="3 17" id="KW-0245">EGF-like domain</keyword>
<keyword evidence="6" id="KW-0812">Transmembrane</keyword>
<comment type="function">
    <text evidence="16">Serine/threonine-protein kinase that may function as a signaling receptor of extracellular matrix component. Binding to pectin may have significance in the control of cell expansion, morphogenesis and development.</text>
</comment>
<evidence type="ECO:0000256" key="2">
    <source>
        <dbReference type="ARBA" id="ARBA00022527"/>
    </source>
</evidence>
<dbReference type="GO" id="GO:0007166">
    <property type="term" value="P:cell surface receptor signaling pathway"/>
    <property type="evidence" value="ECO:0000318"/>
    <property type="project" value="GO_Central"/>
</dbReference>
<keyword evidence="4" id="KW-0597">Phosphoprotein</keyword>
<dbReference type="Gene3D" id="3.30.200.20">
    <property type="entry name" value="Phosphorylase Kinase, domain 1"/>
    <property type="match status" value="1"/>
</dbReference>
<evidence type="ECO:0000256" key="8">
    <source>
        <dbReference type="ARBA" id="ARBA00022737"/>
    </source>
</evidence>
<organism evidence="19 20">
    <name type="scientific">Nelumbo nucifera</name>
    <name type="common">Sacred lotus</name>
    <dbReference type="NCBI Taxonomy" id="4432"/>
    <lineage>
        <taxon>Eukaryota</taxon>
        <taxon>Viridiplantae</taxon>
        <taxon>Streptophyta</taxon>
        <taxon>Embryophyta</taxon>
        <taxon>Tracheophyta</taxon>
        <taxon>Spermatophyta</taxon>
        <taxon>Magnoliopsida</taxon>
        <taxon>Proteales</taxon>
        <taxon>Nelumbonaceae</taxon>
        <taxon>Nelumbo</taxon>
    </lineage>
</organism>
<dbReference type="PROSITE" id="PS50011">
    <property type="entry name" value="PROTEIN_KINASE_DOM"/>
    <property type="match status" value="1"/>
</dbReference>
<keyword evidence="12" id="KW-1133">Transmembrane helix</keyword>
<dbReference type="FunFam" id="3.30.200.20:FF:000043">
    <property type="entry name" value="Wall-associated receptor kinase 2"/>
    <property type="match status" value="1"/>
</dbReference>
<evidence type="ECO:0000256" key="9">
    <source>
        <dbReference type="ARBA" id="ARBA00022741"/>
    </source>
</evidence>
<dbReference type="GO" id="GO:0004674">
    <property type="term" value="F:protein serine/threonine kinase activity"/>
    <property type="evidence" value="ECO:0007669"/>
    <property type="project" value="UniProtKB-KW"/>
</dbReference>
<dbReference type="Pfam" id="PF13947">
    <property type="entry name" value="GUB_WAK_bind"/>
    <property type="match status" value="1"/>
</dbReference>
<evidence type="ECO:0000256" key="1">
    <source>
        <dbReference type="ARBA" id="ARBA00004479"/>
    </source>
</evidence>
<dbReference type="AlphaFoldDB" id="A0A1U7ZQ08"/>
<dbReference type="GO" id="GO:0005509">
    <property type="term" value="F:calcium ion binding"/>
    <property type="evidence" value="ECO:0007669"/>
    <property type="project" value="InterPro"/>
</dbReference>
<keyword evidence="13" id="KW-0472">Membrane</keyword>
<keyword evidence="7" id="KW-0732">Signal</keyword>
<keyword evidence="2" id="KW-0723">Serine/threonine-protein kinase</keyword>
<dbReference type="OrthoDB" id="4062651at2759"/>
<dbReference type="PROSITE" id="PS00010">
    <property type="entry name" value="ASX_HYDROXYL"/>
    <property type="match status" value="1"/>
</dbReference>
<dbReference type="FunFam" id="1.10.510.10:FF:000084">
    <property type="entry name" value="Wall-associated receptor kinase 2"/>
    <property type="match status" value="1"/>
</dbReference>
<comment type="caution">
    <text evidence="17">Lacks conserved residue(s) required for the propagation of feature annotation.</text>
</comment>
<feature type="binding site" evidence="18">
    <location>
        <position position="443"/>
    </location>
    <ligand>
        <name>ATP</name>
        <dbReference type="ChEBI" id="CHEBI:30616"/>
    </ligand>
</feature>
<dbReference type="SMART" id="SM00220">
    <property type="entry name" value="S_TKc"/>
    <property type="match status" value="1"/>
</dbReference>
<dbReference type="InterPro" id="IPR045274">
    <property type="entry name" value="WAK-like"/>
</dbReference>
<dbReference type="Proteomes" id="UP000189703">
    <property type="component" value="Unplaced"/>
</dbReference>
<evidence type="ECO:0000256" key="3">
    <source>
        <dbReference type="ARBA" id="ARBA00022536"/>
    </source>
</evidence>
<dbReference type="SMART" id="SM00181">
    <property type="entry name" value="EGF"/>
    <property type="match status" value="2"/>
</dbReference>
<dbReference type="InterPro" id="IPR025287">
    <property type="entry name" value="WAK_GUB"/>
</dbReference>
<dbReference type="PROSITE" id="PS50026">
    <property type="entry name" value="EGF_3"/>
    <property type="match status" value="2"/>
</dbReference>
<dbReference type="FunCoup" id="A0A1U7ZQ08">
    <property type="interactions" value="257"/>
</dbReference>
<sequence>MGWSLKLTILLLCVEAAASVTPLTMPGCREYCGDVSIPYPFGVGDSICFKNPYFELYCNESSFYQHPVLFFGKGSNVPILNISLELGLLKVDLLQARDCYDRSGISVDRFNQWFAFAEFFTLSQTRNKFTAIGCDTIAFMTDSAGESFTTGCVSVCNSLDNVTGGVCSGIGCCQTPIPTGFRNVTMSLGSVFNHTNSFDFNPCSYAFLADQEWFNFSRSDLSSTGNRLRTAPAVVEFVVEKKTCEEAGNKCGPNSKCSYSHDGAGYRCHCNLGYQGNPYLPQGCQDTDECGDIHNNPCVKEAQCINTKGNYSCSCRRGYRGDGKVYGIGCIRGTKAFPIMPVVGGTGLSILFLLACGSLLYYTIKKRKLIKLRQKFFQQNGGLLLQQQISSRRGVSDIAKIFSEEDLKKATNNFDESHIIGQGGYGRVYKGILPDKRVVAIKKSKIMDQSQILQFINEVDILSQINHRNVVKLLGCCFETEVPLLVYEFISNGTLYQHLHNEDHASPIPWEKRLRIAAETAGALAYLHSAHSIPVLHRDMKTANILLDDNYIAKVSDFGASRLVPMDQTQMTTLVQGTLGYLDPECFHTGQLTDKSDVYSFGVVLAELLTGEEPLSPERPPEHKSLAMYFLSSIKENRLFEILENEVLNEGNREQLMAVAMLAKRCLKLKGEERPTMKEVAAELEGLRKIQQHPWVQGNQEETEYLLGEPSSYSIDNGNATGQESLGNDFILEIDIAR</sequence>
<dbReference type="InterPro" id="IPR000152">
    <property type="entry name" value="EGF-type_Asp/Asn_hydroxyl_site"/>
</dbReference>
<keyword evidence="14 17" id="KW-1015">Disulfide bond</keyword>
<keyword evidence="19" id="KW-1185">Reference proteome</keyword>
<proteinExistence type="predicted"/>
<evidence type="ECO:0000256" key="11">
    <source>
        <dbReference type="ARBA" id="ARBA00022840"/>
    </source>
</evidence>
<evidence type="ECO:0000256" key="13">
    <source>
        <dbReference type="ARBA" id="ARBA00023136"/>
    </source>
</evidence>
<evidence type="ECO:0000256" key="16">
    <source>
        <dbReference type="ARBA" id="ARBA00058961"/>
    </source>
</evidence>
<dbReference type="Pfam" id="PF07645">
    <property type="entry name" value="EGF_CA"/>
    <property type="match status" value="1"/>
</dbReference>
<dbReference type="InterPro" id="IPR000742">
    <property type="entry name" value="EGF"/>
</dbReference>
<dbReference type="InterPro" id="IPR000719">
    <property type="entry name" value="Prot_kinase_dom"/>
</dbReference>
<dbReference type="CDD" id="cd00054">
    <property type="entry name" value="EGF_CA"/>
    <property type="match status" value="1"/>
</dbReference>
<dbReference type="SUPFAM" id="SSF57196">
    <property type="entry name" value="EGF/Laminin"/>
    <property type="match status" value="1"/>
</dbReference>
<dbReference type="InterPro" id="IPR008271">
    <property type="entry name" value="Ser/Thr_kinase_AS"/>
</dbReference>
<dbReference type="KEGG" id="nnu:104596702"/>
<evidence type="ECO:0000256" key="6">
    <source>
        <dbReference type="ARBA" id="ARBA00022692"/>
    </source>
</evidence>
<comment type="subcellular location">
    <subcellularLocation>
        <location evidence="1">Membrane</location>
        <topology evidence="1">Single-pass type I membrane protein</topology>
    </subcellularLocation>
</comment>
<dbReference type="PROSITE" id="PS00108">
    <property type="entry name" value="PROTEIN_KINASE_ST"/>
    <property type="match status" value="1"/>
</dbReference>
<dbReference type="PANTHER" id="PTHR27005">
    <property type="entry name" value="WALL-ASSOCIATED RECEPTOR KINASE-LIKE 21"/>
    <property type="match status" value="1"/>
</dbReference>
<dbReference type="InterPro" id="IPR018097">
    <property type="entry name" value="EGF_Ca-bd_CS"/>
</dbReference>
<dbReference type="PANTHER" id="PTHR27005:SF492">
    <property type="entry name" value="LOW QUALITY PROTEIN: WALL-ASSOCIATED RECEPTOR KINASE-LIKE 1"/>
    <property type="match status" value="1"/>
</dbReference>
<keyword evidence="5" id="KW-0808">Transferase</keyword>
<evidence type="ECO:0000256" key="4">
    <source>
        <dbReference type="ARBA" id="ARBA00022553"/>
    </source>
</evidence>
<evidence type="ECO:0000256" key="12">
    <source>
        <dbReference type="ARBA" id="ARBA00022989"/>
    </source>
</evidence>
<dbReference type="InterPro" id="IPR011009">
    <property type="entry name" value="Kinase-like_dom_sf"/>
</dbReference>
<evidence type="ECO:0000256" key="14">
    <source>
        <dbReference type="ARBA" id="ARBA00023157"/>
    </source>
</evidence>
<dbReference type="GO" id="GO:0005524">
    <property type="term" value="F:ATP binding"/>
    <property type="evidence" value="ECO:0007669"/>
    <property type="project" value="UniProtKB-UniRule"/>
</dbReference>
<dbReference type="Gene3D" id="1.10.510.10">
    <property type="entry name" value="Transferase(Phosphotransferase) domain 1"/>
    <property type="match status" value="1"/>
</dbReference>
<dbReference type="PROSITE" id="PS01187">
    <property type="entry name" value="EGF_CA"/>
    <property type="match status" value="1"/>
</dbReference>
<evidence type="ECO:0000256" key="5">
    <source>
        <dbReference type="ARBA" id="ARBA00022679"/>
    </source>
</evidence>
<dbReference type="FunFam" id="2.10.25.10:FF:000038">
    <property type="entry name" value="Fibrillin 2"/>
    <property type="match status" value="1"/>
</dbReference>
<dbReference type="InterPro" id="IPR001881">
    <property type="entry name" value="EGF-like_Ca-bd_dom"/>
</dbReference>
<dbReference type="STRING" id="4432.A0A1U7ZQ08"/>
<dbReference type="GO" id="GO:0005886">
    <property type="term" value="C:plasma membrane"/>
    <property type="evidence" value="ECO:0000318"/>
    <property type="project" value="GO_Central"/>
</dbReference>
<evidence type="ECO:0000256" key="7">
    <source>
        <dbReference type="ARBA" id="ARBA00022729"/>
    </source>
</evidence>
<evidence type="ECO:0000256" key="18">
    <source>
        <dbReference type="PROSITE-ProRule" id="PRU10141"/>
    </source>
</evidence>
<evidence type="ECO:0000313" key="20">
    <source>
        <dbReference type="RefSeq" id="XP_010256258.1"/>
    </source>
</evidence>
<dbReference type="GeneID" id="104596702"/>
<dbReference type="Gene3D" id="2.10.25.10">
    <property type="entry name" value="Laminin"/>
    <property type="match status" value="2"/>
</dbReference>
<keyword evidence="8" id="KW-0677">Repeat</keyword>
<dbReference type="GO" id="GO:0030247">
    <property type="term" value="F:polysaccharide binding"/>
    <property type="evidence" value="ECO:0007669"/>
    <property type="project" value="InterPro"/>
</dbReference>
<evidence type="ECO:0000256" key="17">
    <source>
        <dbReference type="PROSITE-ProRule" id="PRU00076"/>
    </source>
</evidence>
<dbReference type="OMA" id="VECTRIM"/>
<name>A0A1U7ZQ08_NELNU</name>
<dbReference type="InterPro" id="IPR001245">
    <property type="entry name" value="Ser-Thr/Tyr_kinase_cat_dom"/>
</dbReference>
<dbReference type="InterPro" id="IPR017441">
    <property type="entry name" value="Protein_kinase_ATP_BS"/>
</dbReference>
<protein>
    <submittedName>
        <fullName evidence="20">Wall-associated receptor kinase-like 16</fullName>
    </submittedName>
</protein>
<dbReference type="eggNOG" id="ENOG502QQPF">
    <property type="taxonomic scope" value="Eukaryota"/>
</dbReference>
<dbReference type="SMART" id="SM00179">
    <property type="entry name" value="EGF_CA"/>
    <property type="match status" value="1"/>
</dbReference>
<dbReference type="RefSeq" id="XP_010256258.1">
    <property type="nucleotide sequence ID" value="XM_010257956.2"/>
</dbReference>
<keyword evidence="15" id="KW-0325">Glycoprotein</keyword>
<dbReference type="PROSITE" id="PS00107">
    <property type="entry name" value="PROTEIN_KINASE_ATP"/>
    <property type="match status" value="1"/>
</dbReference>
<evidence type="ECO:0000256" key="10">
    <source>
        <dbReference type="ARBA" id="ARBA00022777"/>
    </source>
</evidence>
<reference evidence="20" key="1">
    <citation type="submission" date="2025-08" db="UniProtKB">
        <authorList>
            <consortium name="RefSeq"/>
        </authorList>
    </citation>
    <scope>IDENTIFICATION</scope>
</reference>
<keyword evidence="10" id="KW-0418">Kinase</keyword>